<dbReference type="EMBL" id="SPHZ02000006">
    <property type="protein sequence ID" value="KAF0911829.1"/>
    <property type="molecule type" value="Genomic_DNA"/>
</dbReference>
<dbReference type="AlphaFoldDB" id="A0A6G1DHB9"/>
<evidence type="ECO:0000256" key="1">
    <source>
        <dbReference type="SAM" id="MobiDB-lite"/>
    </source>
</evidence>
<keyword evidence="2" id="KW-0812">Transmembrane</keyword>
<comment type="caution">
    <text evidence="3">The sequence shown here is derived from an EMBL/GenBank/DDBJ whole genome shotgun (WGS) entry which is preliminary data.</text>
</comment>
<proteinExistence type="predicted"/>
<keyword evidence="2" id="KW-0472">Membrane</keyword>
<sequence length="158" mass="15761">MPGGYISLHKSGATALTPQLVAMPIVVGVLVMLAPPAALLAGYIFRCGGGLTDSSYSSSSGGDRGVAPAFAGGDRGRERRGLRRRRHGVRDLPGPVAGEQLEGAATASPAAASPCGCACAAPAPFAAGARLDQEDGHASTVSSTPATITSVQLVSLYT</sequence>
<dbReference type="Proteomes" id="UP000479710">
    <property type="component" value="Unassembled WGS sequence"/>
</dbReference>
<evidence type="ECO:0000256" key="2">
    <source>
        <dbReference type="SAM" id="Phobius"/>
    </source>
</evidence>
<keyword evidence="2" id="KW-1133">Transmembrane helix</keyword>
<keyword evidence="4" id="KW-1185">Reference proteome</keyword>
<evidence type="ECO:0000313" key="4">
    <source>
        <dbReference type="Proteomes" id="UP000479710"/>
    </source>
</evidence>
<feature type="transmembrane region" description="Helical" evidence="2">
    <location>
        <begin position="20"/>
        <end position="45"/>
    </location>
</feature>
<evidence type="ECO:0000313" key="3">
    <source>
        <dbReference type="EMBL" id="KAF0911829.1"/>
    </source>
</evidence>
<organism evidence="3 4">
    <name type="scientific">Oryza meyeriana var. granulata</name>
    <dbReference type="NCBI Taxonomy" id="110450"/>
    <lineage>
        <taxon>Eukaryota</taxon>
        <taxon>Viridiplantae</taxon>
        <taxon>Streptophyta</taxon>
        <taxon>Embryophyta</taxon>
        <taxon>Tracheophyta</taxon>
        <taxon>Spermatophyta</taxon>
        <taxon>Magnoliopsida</taxon>
        <taxon>Liliopsida</taxon>
        <taxon>Poales</taxon>
        <taxon>Poaceae</taxon>
        <taxon>BOP clade</taxon>
        <taxon>Oryzoideae</taxon>
        <taxon>Oryzeae</taxon>
        <taxon>Oryzinae</taxon>
        <taxon>Oryza</taxon>
        <taxon>Oryza meyeriana</taxon>
    </lineage>
</organism>
<accession>A0A6G1DHB9</accession>
<gene>
    <name evidence="3" type="ORF">E2562_012317</name>
</gene>
<protein>
    <submittedName>
        <fullName evidence="3">Uncharacterized protein</fullName>
    </submittedName>
</protein>
<name>A0A6G1DHB9_9ORYZ</name>
<feature type="region of interest" description="Disordered" evidence="1">
    <location>
        <begin position="55"/>
        <end position="105"/>
    </location>
</feature>
<reference evidence="3 4" key="1">
    <citation type="submission" date="2019-11" db="EMBL/GenBank/DDBJ databases">
        <title>Whole genome sequence of Oryza granulata.</title>
        <authorList>
            <person name="Li W."/>
        </authorList>
    </citation>
    <scope>NUCLEOTIDE SEQUENCE [LARGE SCALE GENOMIC DNA]</scope>
    <source>
        <strain evidence="4">cv. Menghai</strain>
        <tissue evidence="3">Leaf</tissue>
    </source>
</reference>